<feature type="compositionally biased region" description="Basic and acidic residues" evidence="1">
    <location>
        <begin position="486"/>
        <end position="495"/>
    </location>
</feature>
<feature type="compositionally biased region" description="Basic and acidic residues" evidence="1">
    <location>
        <begin position="454"/>
        <end position="472"/>
    </location>
</feature>
<feature type="compositionally biased region" description="Basic residues" evidence="1">
    <location>
        <begin position="473"/>
        <end position="485"/>
    </location>
</feature>
<dbReference type="EMBL" id="OV696686">
    <property type="protein sequence ID" value="CAH1232404.1"/>
    <property type="molecule type" value="Genomic_DNA"/>
</dbReference>
<sequence>MASRRPTAAGNVSQAGSRRTDGSPQSPQTGFGGRRSVTEPKASQPPTRPGGAARSNSVATGRSRRTRKESAVYRPLTSSQSRWRPTQPAASRATARSMQTITERSDTDSMIGSPVAERLRYVIPEDDPQLQRRMGIIQRYLHEKKLTADMKELCGMLLSMPDLPYNPYPGFVRRLRRNSEKFHMFREDNDDKITQLLENPTYATSLGYVSGVKGYNNVWGLSTILRCVDPGALRQYEWLLDDLTPKESSIHKEEGYSCQVLMALVGQSVFTSTFYPHPDIVAVRVSYVSVGPDAEQGISMFVDSVANDVNNMDNQNTHVYFGVSVPTKDEEFPGLWENVFWDQEMVLNNQGDFWNAISEATVNNKMATFEGVFRVDPFSDTFRRGQKQYELHFIEVSEKDKTERLVSFAEFPLGTLHEGVFLQKSHAEAYLNIFMPRHEVMDKDQPPPSMQPRYKSDLSKNDQAEDKDESKGGKKKSKDKQVKKRTKEEEKRDGEKGEEEGFVGSSGKYGPDSWQVKSPIREHIQRKIASMHPEAEVFDVAYNAILLILMDRNAYQPTALIQIYRLLRSTAARLSSIMEHNNMLRSLVAKYEGVLQSHFVQGEFKKYKDALLGLLDSSLLERSSDMNSAHIDIQQRFTGVIGSDDAVDPHSIPLNKKTLSILRSINQYCSCIQLQLIEDCLIHAPILDEIIQMMYLTFPEEMPRPQTRQMERRQDKKKKKGAAPLVSEIFTHGAEDPDLLKHDKLAVDVEIGIERASVPKVIAVEAVLMQYMVDTKLDETWHDFLVELLCGAYLPPNPYPRFVTAMRQSALKMELWTENPERLVQKLVHRSERMIDPDNYIYHIPGTEAYGHVSALMILDIGHFRLVSNLADLLVNQEAPKRRGSFKIFQALGIAGASGLYGRMAPYLLKLELHEHTYFKGPKGCSGEALQSYLSIVYDHLIDLYRTGTILVYGVFLGDSGERWSIHAVIQRKNAFMAELERTLQCQEPAFVKVFVVQEKGWRYVPVEKHFLLHYVEDDEDQVQRYFPYNTASLYQNIFLVREKARFHFVYGGPEDNQDPFTGPNLRAACMHVDHLIKYYLERNDLLSVYRWLTSRALMHQHMSYLPDCWRMQHSPAATVEYLNTLNMNMQELVLYELERTGRMLGEHDVLVGNQLIKLTQPEEDESPLNTILLGKMANAYRQKVNVLLKSAAAMAPRSLEEMVQSKLQIITERDPITKELFLLIDGETLKRLQDVRDMMQHIQDSVVNDVHNCCREAQQAIKVIAMETQARTSRQRVTLESGRSTDGLSDSRLRIAPGWSENDRVSDDRW</sequence>
<organism evidence="2 3">
    <name type="scientific">Branchiostoma lanceolatum</name>
    <name type="common">Common lancelet</name>
    <name type="synonym">Amphioxus lanceolatum</name>
    <dbReference type="NCBI Taxonomy" id="7740"/>
    <lineage>
        <taxon>Eukaryota</taxon>
        <taxon>Metazoa</taxon>
        <taxon>Chordata</taxon>
        <taxon>Cephalochordata</taxon>
        <taxon>Leptocardii</taxon>
        <taxon>Amphioxiformes</taxon>
        <taxon>Branchiostomatidae</taxon>
        <taxon>Branchiostoma</taxon>
    </lineage>
</organism>
<proteinExistence type="predicted"/>
<gene>
    <name evidence="2" type="primary">Hypp453</name>
    <name evidence="2" type="ORF">BLAG_LOCUS1549</name>
</gene>
<name>A0A8J9W0B8_BRALA</name>
<feature type="compositionally biased region" description="Polar residues" evidence="1">
    <location>
        <begin position="10"/>
        <end position="29"/>
    </location>
</feature>
<protein>
    <submittedName>
        <fullName evidence="2">Hypp453 protein</fullName>
    </submittedName>
</protein>
<evidence type="ECO:0000256" key="1">
    <source>
        <dbReference type="SAM" id="MobiDB-lite"/>
    </source>
</evidence>
<evidence type="ECO:0000313" key="3">
    <source>
        <dbReference type="Proteomes" id="UP000838412"/>
    </source>
</evidence>
<feature type="region of interest" description="Disordered" evidence="1">
    <location>
        <begin position="440"/>
        <end position="515"/>
    </location>
</feature>
<dbReference type="Proteomes" id="UP000838412">
    <property type="component" value="Chromosome 1"/>
</dbReference>
<accession>A0A8J9W0B8</accession>
<evidence type="ECO:0000313" key="2">
    <source>
        <dbReference type="EMBL" id="CAH1232404.1"/>
    </source>
</evidence>
<reference evidence="2" key="1">
    <citation type="submission" date="2022-01" db="EMBL/GenBank/DDBJ databases">
        <authorList>
            <person name="Braso-Vives M."/>
        </authorList>
    </citation>
    <scope>NUCLEOTIDE SEQUENCE</scope>
</reference>
<dbReference type="OrthoDB" id="542946at2759"/>
<feature type="region of interest" description="Disordered" evidence="1">
    <location>
        <begin position="1"/>
        <end position="108"/>
    </location>
</feature>
<keyword evidence="3" id="KW-1185">Reference proteome</keyword>